<keyword evidence="3" id="KW-1185">Reference proteome</keyword>
<evidence type="ECO:0008006" key="4">
    <source>
        <dbReference type="Google" id="ProtNLM"/>
    </source>
</evidence>
<dbReference type="PANTHER" id="PTHR42812:SF15">
    <property type="entry name" value="HYDROLASE, PUTATIVE (AFU_ORTHOLOGUE AFUA_2G00930)-RELATED"/>
    <property type="match status" value="1"/>
</dbReference>
<keyword evidence="1" id="KW-0732">Signal</keyword>
<comment type="caution">
    <text evidence="2">The sequence shown here is derived from an EMBL/GenBank/DDBJ whole genome shotgun (WGS) entry which is preliminary data.</text>
</comment>
<sequence length="174" mass="19260">MYIAYGTKLIEVAQLSPDGLRQVTSKTYKINGTYYIWVTKGGNIQCTLQSSSPFDPYEVRDTITEMRCPMPGAGPPHRGALVDTPDGQWCYMAFMARGPDTATGPSWSSTAKVLDQYPHAAACPSCNGHEPASAPRRYDFRQATALQPCWEWNQNPDNSKWRLDGGRLVLAQAP</sequence>
<dbReference type="InterPro" id="IPR051795">
    <property type="entry name" value="Glycosyl_Hydrlase_43"/>
</dbReference>
<evidence type="ECO:0000313" key="3">
    <source>
        <dbReference type="Proteomes" id="UP001610446"/>
    </source>
</evidence>
<dbReference type="InterPro" id="IPR023296">
    <property type="entry name" value="Glyco_hydro_beta-prop_sf"/>
</dbReference>
<dbReference type="Gene3D" id="2.115.10.20">
    <property type="entry name" value="Glycosyl hydrolase domain, family 43"/>
    <property type="match status" value="1"/>
</dbReference>
<accession>A0ABR4JML9</accession>
<dbReference type="PANTHER" id="PTHR42812">
    <property type="entry name" value="BETA-XYLOSIDASE"/>
    <property type="match status" value="1"/>
</dbReference>
<evidence type="ECO:0000256" key="1">
    <source>
        <dbReference type="ARBA" id="ARBA00022729"/>
    </source>
</evidence>
<dbReference type="EMBL" id="JBFXLU010000114">
    <property type="protein sequence ID" value="KAL2841022.1"/>
    <property type="molecule type" value="Genomic_DNA"/>
</dbReference>
<protein>
    <recommendedName>
        <fullName evidence="4">Glycosyl hydrolase</fullName>
    </recommendedName>
</protein>
<evidence type="ECO:0000313" key="2">
    <source>
        <dbReference type="EMBL" id="KAL2841022.1"/>
    </source>
</evidence>
<dbReference type="Proteomes" id="UP001610446">
    <property type="component" value="Unassembled WGS sequence"/>
</dbReference>
<dbReference type="SUPFAM" id="SSF75005">
    <property type="entry name" value="Arabinanase/levansucrase/invertase"/>
    <property type="match status" value="1"/>
</dbReference>
<gene>
    <name evidence="2" type="ORF">BJY01DRAFT_249731</name>
</gene>
<organism evidence="2 3">
    <name type="scientific">Aspergillus pseudoustus</name>
    <dbReference type="NCBI Taxonomy" id="1810923"/>
    <lineage>
        <taxon>Eukaryota</taxon>
        <taxon>Fungi</taxon>
        <taxon>Dikarya</taxon>
        <taxon>Ascomycota</taxon>
        <taxon>Pezizomycotina</taxon>
        <taxon>Eurotiomycetes</taxon>
        <taxon>Eurotiomycetidae</taxon>
        <taxon>Eurotiales</taxon>
        <taxon>Aspergillaceae</taxon>
        <taxon>Aspergillus</taxon>
        <taxon>Aspergillus subgen. Nidulantes</taxon>
    </lineage>
</organism>
<reference evidence="2 3" key="1">
    <citation type="submission" date="2024-07" db="EMBL/GenBank/DDBJ databases">
        <title>Section-level genome sequencing and comparative genomics of Aspergillus sections Usti and Cavernicolus.</title>
        <authorList>
            <consortium name="Lawrence Berkeley National Laboratory"/>
            <person name="Nybo J.L."/>
            <person name="Vesth T.C."/>
            <person name="Theobald S."/>
            <person name="Frisvad J.C."/>
            <person name="Larsen T.O."/>
            <person name="Kjaerboelling I."/>
            <person name="Rothschild-Mancinelli K."/>
            <person name="Lyhne E.K."/>
            <person name="Kogle M.E."/>
            <person name="Barry K."/>
            <person name="Clum A."/>
            <person name="Na H."/>
            <person name="Ledsgaard L."/>
            <person name="Lin J."/>
            <person name="Lipzen A."/>
            <person name="Kuo A."/>
            <person name="Riley R."/>
            <person name="Mondo S."/>
            <person name="Labutti K."/>
            <person name="Haridas S."/>
            <person name="Pangalinan J."/>
            <person name="Salamov A.A."/>
            <person name="Simmons B.A."/>
            <person name="Magnuson J.K."/>
            <person name="Chen J."/>
            <person name="Drula E."/>
            <person name="Henrissat B."/>
            <person name="Wiebenga A."/>
            <person name="Lubbers R.J."/>
            <person name="Gomes A.C."/>
            <person name="Makela M.R."/>
            <person name="Stajich J."/>
            <person name="Grigoriev I.V."/>
            <person name="Mortensen U.H."/>
            <person name="De Vries R.P."/>
            <person name="Baker S.E."/>
            <person name="Andersen M.R."/>
        </authorList>
    </citation>
    <scope>NUCLEOTIDE SEQUENCE [LARGE SCALE GENOMIC DNA]</scope>
    <source>
        <strain evidence="2 3">CBS 123904</strain>
    </source>
</reference>
<proteinExistence type="predicted"/>
<name>A0ABR4JML9_9EURO</name>